<comment type="caution">
    <text evidence="4">The sequence shown here is derived from an EMBL/GenBank/DDBJ whole genome shotgun (WGS) entry which is preliminary data.</text>
</comment>
<feature type="domain" description="EF-hand" evidence="3">
    <location>
        <begin position="99"/>
        <end position="134"/>
    </location>
</feature>
<sequence>MTSKLTRTSSFISGKNSNGISDEQIEYYREAYNLFDADHNGSIDVHELGEVMRSCGMDPTEDEVRNMIASVDVDNTGTIDFDEFLLMMEDFRGETRLHYTPEKLQEAFEAMDFDENGFISAADLIAIVRLHGEDLSGEEALEMIREGDADGDGQVSFEDFCKLLAGWK</sequence>
<dbReference type="GO" id="GO:0016460">
    <property type="term" value="C:myosin II complex"/>
    <property type="evidence" value="ECO:0007669"/>
    <property type="project" value="TreeGrafter"/>
</dbReference>
<feature type="domain" description="EF-hand" evidence="3">
    <location>
        <begin position="59"/>
        <end position="94"/>
    </location>
</feature>
<evidence type="ECO:0000313" key="5">
    <source>
        <dbReference type="Proteomes" id="UP000320333"/>
    </source>
</evidence>
<dbReference type="InterPro" id="IPR018247">
    <property type="entry name" value="EF_Hand_1_Ca_BS"/>
</dbReference>
<dbReference type="FunFam" id="1.10.238.10:FF:000527">
    <property type="entry name" value="Calmodulin-3"/>
    <property type="match status" value="1"/>
</dbReference>
<dbReference type="GO" id="GO:0005509">
    <property type="term" value="F:calcium ion binding"/>
    <property type="evidence" value="ECO:0007669"/>
    <property type="project" value="InterPro"/>
</dbReference>
<keyword evidence="5" id="KW-1185">Reference proteome</keyword>
<dbReference type="AlphaFoldDB" id="A0A507FHI4"/>
<feature type="domain" description="EF-hand" evidence="3">
    <location>
        <begin position="23"/>
        <end position="58"/>
    </location>
</feature>
<dbReference type="PANTHER" id="PTHR23048">
    <property type="entry name" value="MYOSIN LIGHT CHAIN 1, 3"/>
    <property type="match status" value="1"/>
</dbReference>
<dbReference type="InterPro" id="IPR011992">
    <property type="entry name" value="EF-hand-dom_pair"/>
</dbReference>
<dbReference type="InterPro" id="IPR050230">
    <property type="entry name" value="CALM/Myosin/TropC-like"/>
</dbReference>
<evidence type="ECO:0000259" key="3">
    <source>
        <dbReference type="PROSITE" id="PS50222"/>
    </source>
</evidence>
<organism evidence="4 5">
    <name type="scientific">Chytriomyces confervae</name>
    <dbReference type="NCBI Taxonomy" id="246404"/>
    <lineage>
        <taxon>Eukaryota</taxon>
        <taxon>Fungi</taxon>
        <taxon>Fungi incertae sedis</taxon>
        <taxon>Chytridiomycota</taxon>
        <taxon>Chytridiomycota incertae sedis</taxon>
        <taxon>Chytridiomycetes</taxon>
        <taxon>Chytridiales</taxon>
        <taxon>Chytriomycetaceae</taxon>
        <taxon>Chytriomyces</taxon>
    </lineage>
</organism>
<dbReference type="EMBL" id="QEAP01000066">
    <property type="protein sequence ID" value="TPX75859.1"/>
    <property type="molecule type" value="Genomic_DNA"/>
</dbReference>
<proteinExistence type="predicted"/>
<accession>A0A507FHI4</accession>
<evidence type="ECO:0000256" key="2">
    <source>
        <dbReference type="ARBA" id="ARBA00022837"/>
    </source>
</evidence>
<dbReference type="STRING" id="246404.A0A507FHI4"/>
<dbReference type="PROSITE" id="PS00018">
    <property type="entry name" value="EF_HAND_1"/>
    <property type="match status" value="4"/>
</dbReference>
<evidence type="ECO:0000256" key="1">
    <source>
        <dbReference type="ARBA" id="ARBA00022737"/>
    </source>
</evidence>
<dbReference type="Proteomes" id="UP000320333">
    <property type="component" value="Unassembled WGS sequence"/>
</dbReference>
<keyword evidence="2" id="KW-0106">Calcium</keyword>
<dbReference type="Gene3D" id="1.10.238.10">
    <property type="entry name" value="EF-hand"/>
    <property type="match status" value="2"/>
</dbReference>
<name>A0A507FHI4_9FUNG</name>
<dbReference type="SMART" id="SM00054">
    <property type="entry name" value="EFh"/>
    <property type="match status" value="4"/>
</dbReference>
<dbReference type="PANTHER" id="PTHR23048:SF0">
    <property type="entry name" value="CALMODULIN LIKE 3"/>
    <property type="match status" value="1"/>
</dbReference>
<feature type="domain" description="EF-hand" evidence="3">
    <location>
        <begin position="135"/>
        <end position="168"/>
    </location>
</feature>
<keyword evidence="1" id="KW-0677">Repeat</keyword>
<dbReference type="SUPFAM" id="SSF47473">
    <property type="entry name" value="EF-hand"/>
    <property type="match status" value="1"/>
</dbReference>
<dbReference type="CDD" id="cd00051">
    <property type="entry name" value="EFh"/>
    <property type="match status" value="2"/>
</dbReference>
<dbReference type="PROSITE" id="PS50222">
    <property type="entry name" value="EF_HAND_2"/>
    <property type="match status" value="4"/>
</dbReference>
<gene>
    <name evidence="4" type="ORF">CcCBS67573_g02886</name>
</gene>
<dbReference type="InterPro" id="IPR002048">
    <property type="entry name" value="EF_hand_dom"/>
</dbReference>
<evidence type="ECO:0000313" key="4">
    <source>
        <dbReference type="EMBL" id="TPX75859.1"/>
    </source>
</evidence>
<dbReference type="OrthoDB" id="26525at2759"/>
<reference evidence="4 5" key="1">
    <citation type="journal article" date="2019" name="Sci. Rep.">
        <title>Comparative genomics of chytrid fungi reveal insights into the obligate biotrophic and pathogenic lifestyle of Synchytrium endobioticum.</title>
        <authorList>
            <person name="van de Vossenberg B.T.L.H."/>
            <person name="Warris S."/>
            <person name="Nguyen H.D.T."/>
            <person name="van Gent-Pelzer M.P.E."/>
            <person name="Joly D.L."/>
            <person name="van de Geest H.C."/>
            <person name="Bonants P.J.M."/>
            <person name="Smith D.S."/>
            <person name="Levesque C.A."/>
            <person name="van der Lee T.A.J."/>
        </authorList>
    </citation>
    <scope>NUCLEOTIDE SEQUENCE [LARGE SCALE GENOMIC DNA]</scope>
    <source>
        <strain evidence="4 5">CBS 675.73</strain>
    </source>
</reference>
<dbReference type="Pfam" id="PF13499">
    <property type="entry name" value="EF-hand_7"/>
    <property type="match status" value="2"/>
</dbReference>
<protein>
    <recommendedName>
        <fullName evidence="3">EF-hand domain-containing protein</fullName>
    </recommendedName>
</protein>